<keyword evidence="3" id="KW-1185">Reference proteome</keyword>
<dbReference type="EMBL" id="CH408030">
    <property type="protein sequence ID" value="EAQ91193.1"/>
    <property type="molecule type" value="Genomic_DNA"/>
</dbReference>
<dbReference type="GeneID" id="4388378"/>
<dbReference type="OrthoDB" id="3508621at2759"/>
<feature type="region of interest" description="Disordered" evidence="1">
    <location>
        <begin position="513"/>
        <end position="658"/>
    </location>
</feature>
<feature type="compositionally biased region" description="Low complexity" evidence="1">
    <location>
        <begin position="621"/>
        <end position="649"/>
    </location>
</feature>
<dbReference type="RefSeq" id="XP_001229644.1">
    <property type="nucleotide sequence ID" value="XM_001229643.1"/>
</dbReference>
<protein>
    <submittedName>
        <fullName evidence="2">Uncharacterized protein</fullName>
    </submittedName>
</protein>
<dbReference type="STRING" id="306901.Q2H9H6"/>
<name>Q2H9H6_CHAGB</name>
<dbReference type="AlphaFoldDB" id="Q2H9H6"/>
<gene>
    <name evidence="2" type="ORF">CHGG_03128</name>
</gene>
<dbReference type="OMA" id="WIAHHSG"/>
<evidence type="ECO:0000313" key="2">
    <source>
        <dbReference type="EMBL" id="EAQ91193.1"/>
    </source>
</evidence>
<organism evidence="2 3">
    <name type="scientific">Chaetomium globosum (strain ATCC 6205 / CBS 148.51 / DSM 1962 / NBRC 6347 / NRRL 1970)</name>
    <name type="common">Soil fungus</name>
    <dbReference type="NCBI Taxonomy" id="306901"/>
    <lineage>
        <taxon>Eukaryota</taxon>
        <taxon>Fungi</taxon>
        <taxon>Dikarya</taxon>
        <taxon>Ascomycota</taxon>
        <taxon>Pezizomycotina</taxon>
        <taxon>Sordariomycetes</taxon>
        <taxon>Sordariomycetidae</taxon>
        <taxon>Sordariales</taxon>
        <taxon>Chaetomiaceae</taxon>
        <taxon>Chaetomium</taxon>
    </lineage>
</organism>
<sequence length="658" mass="70922">MAANKQNDVAFTVQRWAQEIRNNNEIRAEVKLPGRINELAISHGNFSNSGSSITHTEYLHLRTIWYRYNCDNHIDDFADLYRDNDQTGYKGFVSPHNDQLARELVSKSNRSSYLTAYLNEGLRDVGAPSYLHPSPECGYFSMVRYWQVMATTHTKGSGMDGPKTDKSQAEKEDARGRPTTPVEQQGSGGPSTVATPPRQILPPPNTPSDFRTPAAVSHPAAKGGADNPPSADESYVNVALLLLLQAIAQEFHKHFSDLHWVPPRLALHLKVPVFNPATHTVDNKLLLEARVDGYLCRGKAGPSWEKPMAICEAKSGTRRSIQISTERQEAAEMAAWICSHPLNEGLLQNSNSGKKRRLMISQNLNEIYIIIGEYGPSYEQYIRNAPWRCTAPKETIAKPAPLQHTQARLARDFEETLGSPTFLKQLAQQGIVDIQGWDKKVVGNAMGRVKATLTSRNGGPGGPGGNGSDSGNSGQAPVMHRFGPWRTDDPENMSNFIRRLLGFMLELYGNRAASPPNSRSASTTGHHGPLVIGTRRPSTTGYRGPAATSDRPASTTGSRAPSATGDRATGSRAPSATGDRATGSRAPSATGRSSSTTSNQAPSASQNGATGSRAPSTTGQRTSSATGHRSTSATASRASSTTSGSRASSVTGDRGRPQ</sequence>
<evidence type="ECO:0000256" key="1">
    <source>
        <dbReference type="SAM" id="MobiDB-lite"/>
    </source>
</evidence>
<feature type="compositionally biased region" description="Polar residues" evidence="1">
    <location>
        <begin position="181"/>
        <end position="194"/>
    </location>
</feature>
<dbReference type="Proteomes" id="UP000001056">
    <property type="component" value="Unassembled WGS sequence"/>
</dbReference>
<feature type="compositionally biased region" description="Low complexity" evidence="1">
    <location>
        <begin position="513"/>
        <end position="524"/>
    </location>
</feature>
<feature type="compositionally biased region" description="Polar residues" evidence="1">
    <location>
        <begin position="551"/>
        <end position="561"/>
    </location>
</feature>
<feature type="region of interest" description="Disordered" evidence="1">
    <location>
        <begin position="153"/>
        <end position="230"/>
    </location>
</feature>
<accession>Q2H9H6</accession>
<feature type="region of interest" description="Disordered" evidence="1">
    <location>
        <begin position="452"/>
        <end position="489"/>
    </location>
</feature>
<feature type="compositionally biased region" description="Basic and acidic residues" evidence="1">
    <location>
        <begin position="162"/>
        <end position="176"/>
    </location>
</feature>
<dbReference type="VEuPathDB" id="FungiDB:CHGG_03128"/>
<proteinExistence type="predicted"/>
<reference evidence="3" key="1">
    <citation type="journal article" date="2015" name="Genome Announc.">
        <title>Draft genome sequence of the cellulolytic fungus Chaetomium globosum.</title>
        <authorList>
            <person name="Cuomo C.A."/>
            <person name="Untereiner W.A."/>
            <person name="Ma L.-J."/>
            <person name="Grabherr M."/>
            <person name="Birren B.W."/>
        </authorList>
    </citation>
    <scope>NUCLEOTIDE SEQUENCE [LARGE SCALE GENOMIC DNA]</scope>
    <source>
        <strain evidence="3">ATCC 6205 / CBS 148.51 / DSM 1962 / NBRC 6347 / NRRL 1970</strain>
    </source>
</reference>
<feature type="compositionally biased region" description="Polar residues" evidence="1">
    <location>
        <begin position="585"/>
        <end position="620"/>
    </location>
</feature>
<dbReference type="eggNOG" id="ENOG502REH8">
    <property type="taxonomic scope" value="Eukaryota"/>
</dbReference>
<evidence type="ECO:0000313" key="3">
    <source>
        <dbReference type="Proteomes" id="UP000001056"/>
    </source>
</evidence>
<dbReference type="InParanoid" id="Q2H9H6"/>
<dbReference type="HOGENOM" id="CLU_027433_0_0_1"/>
<feature type="compositionally biased region" description="Gly residues" evidence="1">
    <location>
        <begin position="458"/>
        <end position="468"/>
    </location>
</feature>